<proteinExistence type="predicted"/>
<feature type="compositionally biased region" description="Basic residues" evidence="1">
    <location>
        <begin position="158"/>
        <end position="169"/>
    </location>
</feature>
<dbReference type="OrthoDB" id="5388322at2759"/>
<evidence type="ECO:0000313" key="4">
    <source>
        <dbReference type="Proteomes" id="UP000275078"/>
    </source>
</evidence>
<evidence type="ECO:0000259" key="2">
    <source>
        <dbReference type="Pfam" id="PF15377"/>
    </source>
</evidence>
<evidence type="ECO:0000313" key="3">
    <source>
        <dbReference type="EMBL" id="RPA80731.1"/>
    </source>
</evidence>
<evidence type="ECO:0000256" key="1">
    <source>
        <dbReference type="SAM" id="MobiDB-lite"/>
    </source>
</evidence>
<organism evidence="3 4">
    <name type="scientific">Ascobolus immersus RN42</name>
    <dbReference type="NCBI Taxonomy" id="1160509"/>
    <lineage>
        <taxon>Eukaryota</taxon>
        <taxon>Fungi</taxon>
        <taxon>Dikarya</taxon>
        <taxon>Ascomycota</taxon>
        <taxon>Pezizomycotina</taxon>
        <taxon>Pezizomycetes</taxon>
        <taxon>Pezizales</taxon>
        <taxon>Ascobolaceae</taxon>
        <taxon>Ascobolus</taxon>
    </lineage>
</organism>
<gene>
    <name evidence="3" type="ORF">BJ508DRAFT_125092</name>
</gene>
<dbReference type="AlphaFoldDB" id="A0A3N4I968"/>
<accession>A0A3N4I968</accession>
<name>A0A3N4I968_ASCIM</name>
<feature type="domain" description="DUF4604" evidence="2">
    <location>
        <begin position="5"/>
        <end position="178"/>
    </location>
</feature>
<keyword evidence="4" id="KW-1185">Reference proteome</keyword>
<dbReference type="Proteomes" id="UP000275078">
    <property type="component" value="Unassembled WGS sequence"/>
</dbReference>
<dbReference type="EMBL" id="ML119685">
    <property type="protein sequence ID" value="RPA80731.1"/>
    <property type="molecule type" value="Genomic_DNA"/>
</dbReference>
<reference evidence="3 4" key="1">
    <citation type="journal article" date="2018" name="Nat. Ecol. Evol.">
        <title>Pezizomycetes genomes reveal the molecular basis of ectomycorrhizal truffle lifestyle.</title>
        <authorList>
            <person name="Murat C."/>
            <person name="Payen T."/>
            <person name="Noel B."/>
            <person name="Kuo A."/>
            <person name="Morin E."/>
            <person name="Chen J."/>
            <person name="Kohler A."/>
            <person name="Krizsan K."/>
            <person name="Balestrini R."/>
            <person name="Da Silva C."/>
            <person name="Montanini B."/>
            <person name="Hainaut M."/>
            <person name="Levati E."/>
            <person name="Barry K.W."/>
            <person name="Belfiori B."/>
            <person name="Cichocki N."/>
            <person name="Clum A."/>
            <person name="Dockter R.B."/>
            <person name="Fauchery L."/>
            <person name="Guy J."/>
            <person name="Iotti M."/>
            <person name="Le Tacon F."/>
            <person name="Lindquist E.A."/>
            <person name="Lipzen A."/>
            <person name="Malagnac F."/>
            <person name="Mello A."/>
            <person name="Molinier V."/>
            <person name="Miyauchi S."/>
            <person name="Poulain J."/>
            <person name="Riccioni C."/>
            <person name="Rubini A."/>
            <person name="Sitrit Y."/>
            <person name="Splivallo R."/>
            <person name="Traeger S."/>
            <person name="Wang M."/>
            <person name="Zifcakova L."/>
            <person name="Wipf D."/>
            <person name="Zambonelli A."/>
            <person name="Paolocci F."/>
            <person name="Nowrousian M."/>
            <person name="Ottonello S."/>
            <person name="Baldrian P."/>
            <person name="Spatafora J.W."/>
            <person name="Henrissat B."/>
            <person name="Nagy L.G."/>
            <person name="Aury J.M."/>
            <person name="Wincker P."/>
            <person name="Grigoriev I.V."/>
            <person name="Bonfante P."/>
            <person name="Martin F.M."/>
        </authorList>
    </citation>
    <scope>NUCLEOTIDE SEQUENCE [LARGE SCALE GENOMIC DNA]</scope>
    <source>
        <strain evidence="3 4">RN42</strain>
    </source>
</reference>
<dbReference type="Pfam" id="PF15377">
    <property type="entry name" value="DUF4604"/>
    <property type="match status" value="1"/>
</dbReference>
<dbReference type="InterPro" id="IPR027911">
    <property type="entry name" value="DUF4604"/>
</dbReference>
<protein>
    <recommendedName>
        <fullName evidence="2">DUF4604 domain-containing protein</fullName>
    </recommendedName>
</protein>
<feature type="compositionally biased region" description="Basic and acidic residues" evidence="1">
    <location>
        <begin position="63"/>
        <end position="104"/>
    </location>
</feature>
<sequence>MSKAKQLSYDMEEPAFLRRLRANPNYSSDQNRVIAPRNKKQKLDDDEDAPTYVLEDGASVTHTDFKALQEAAEKEAKEKEEAEGKEEEKKDDEVPKNLPKEKEAGIGGRKRKGGIVVGRDEDDEEIEEKVGEARKKAEALLGERSKVQKGEEKEKVKPKLKAKGKKKKDAVKLSFGDD</sequence>
<feature type="compositionally biased region" description="Basic and acidic residues" evidence="1">
    <location>
        <begin position="128"/>
        <end position="157"/>
    </location>
</feature>
<feature type="region of interest" description="Disordered" evidence="1">
    <location>
        <begin position="20"/>
        <end position="178"/>
    </location>
</feature>